<keyword evidence="2" id="KW-0805">Transcription regulation</keyword>
<evidence type="ECO:0000259" key="8">
    <source>
        <dbReference type="PROSITE" id="PS50931"/>
    </source>
</evidence>
<dbReference type="InterPro" id="IPR000847">
    <property type="entry name" value="LysR_HTH_N"/>
</dbReference>
<dbReference type="PROSITE" id="PS50931">
    <property type="entry name" value="HTH_LYSR"/>
    <property type="match status" value="1"/>
</dbReference>
<dbReference type="AlphaFoldDB" id="A0A1Q9A6I8"/>
<dbReference type="PANTHER" id="PTHR30419">
    <property type="entry name" value="HTH-TYPE TRANSCRIPTIONAL REGULATOR YBHD"/>
    <property type="match status" value="1"/>
</dbReference>
<evidence type="ECO:0000256" key="3">
    <source>
        <dbReference type="ARBA" id="ARBA00023125"/>
    </source>
</evidence>
<dbReference type="EMBL" id="JACIED010000003">
    <property type="protein sequence ID" value="MBB4008689.1"/>
    <property type="molecule type" value="Genomic_DNA"/>
</dbReference>
<evidence type="ECO:0000256" key="7">
    <source>
        <dbReference type="ARBA" id="ARBA00083243"/>
    </source>
</evidence>
<evidence type="ECO:0000313" key="10">
    <source>
        <dbReference type="EMBL" id="OLP50182.1"/>
    </source>
</evidence>
<keyword evidence="3 9" id="KW-0238">DNA-binding</keyword>
<accession>A0A1Q9A6I8</accession>
<reference evidence="10 11" key="1">
    <citation type="submission" date="2016-09" db="EMBL/GenBank/DDBJ databases">
        <title>Rhizobium oryziradicis sp. nov., isolated from the root of rice.</title>
        <authorList>
            <person name="Zhao J."/>
            <person name="Zhang X."/>
        </authorList>
    </citation>
    <scope>NUCLEOTIDE SEQUENCE [LARGE SCALE GENOMIC DNA]</scope>
    <source>
        <strain evidence="10 11">14971</strain>
    </source>
</reference>
<dbReference type="FunFam" id="1.10.10.10:FF:000001">
    <property type="entry name" value="LysR family transcriptional regulator"/>
    <property type="match status" value="1"/>
</dbReference>
<comment type="caution">
    <text evidence="10">The sequence shown here is derived from an EMBL/GenBank/DDBJ whole genome shotgun (WGS) entry which is preliminary data.</text>
</comment>
<evidence type="ECO:0000313" key="11">
    <source>
        <dbReference type="Proteomes" id="UP000185598"/>
    </source>
</evidence>
<evidence type="ECO:0000256" key="6">
    <source>
        <dbReference type="ARBA" id="ARBA00067332"/>
    </source>
</evidence>
<sequence length="302" mass="32695">MQIRALIYFDELVRTRSMRAAAERLNVQPTALARQIDQLEHFFGTTLVERSSRGIQLTAAGELLAARAGKTLRELDHVNQLIDDLQGLKRGHVHIQASGATVANLLAPALADFSLVYPNIRFSVTIASASEAIEALSSARADIAVTLFSQPDAATKVRSRAQIVYDVIAASHHPAAQLKEITIAQLATYPLAVPDASYGARRAFDAWFRKAGQVLDPVFVTGSLEMQRELVLRGAALTLLPAQTVARERRAGDLVVIPVAGGAGIRTPIDLCVAGDRQLSFAASKLVDAIDRFMREQMIHAV</sequence>
<evidence type="ECO:0000256" key="4">
    <source>
        <dbReference type="ARBA" id="ARBA00023163"/>
    </source>
</evidence>
<dbReference type="SUPFAM" id="SSF46785">
    <property type="entry name" value="Winged helix' DNA-binding domain"/>
    <property type="match status" value="1"/>
</dbReference>
<dbReference type="GO" id="GO:0005829">
    <property type="term" value="C:cytosol"/>
    <property type="evidence" value="ECO:0007669"/>
    <property type="project" value="TreeGrafter"/>
</dbReference>
<feature type="domain" description="HTH lysR-type" evidence="8">
    <location>
        <begin position="1"/>
        <end position="58"/>
    </location>
</feature>
<evidence type="ECO:0000313" key="9">
    <source>
        <dbReference type="EMBL" id="MBB4008689.1"/>
    </source>
</evidence>
<dbReference type="SUPFAM" id="SSF53850">
    <property type="entry name" value="Periplasmic binding protein-like II"/>
    <property type="match status" value="1"/>
</dbReference>
<dbReference type="Proteomes" id="UP000185598">
    <property type="component" value="Unassembled WGS sequence"/>
</dbReference>
<dbReference type="PANTHER" id="PTHR30419:SF8">
    <property type="entry name" value="NITROGEN ASSIMILATION TRANSCRIPTIONAL ACTIVATOR-RELATED"/>
    <property type="match status" value="1"/>
</dbReference>
<organism evidence="10 11">
    <name type="scientific">Allorhizobium taibaishanense</name>
    <dbReference type="NCBI Taxonomy" id="887144"/>
    <lineage>
        <taxon>Bacteria</taxon>
        <taxon>Pseudomonadati</taxon>
        <taxon>Pseudomonadota</taxon>
        <taxon>Alphaproteobacteria</taxon>
        <taxon>Hyphomicrobiales</taxon>
        <taxon>Rhizobiaceae</taxon>
        <taxon>Rhizobium/Agrobacterium group</taxon>
        <taxon>Allorhizobium</taxon>
    </lineage>
</organism>
<dbReference type="RefSeq" id="WP_075614072.1">
    <property type="nucleotide sequence ID" value="NZ_JACIED010000003.1"/>
</dbReference>
<dbReference type="InterPro" id="IPR036388">
    <property type="entry name" value="WH-like_DNA-bd_sf"/>
</dbReference>
<dbReference type="Gene3D" id="3.40.190.290">
    <property type="match status" value="1"/>
</dbReference>
<gene>
    <name evidence="10" type="ORF">BJF91_12690</name>
    <name evidence="9" type="ORF">GGQ71_002969</name>
</gene>
<protein>
    <recommendedName>
        <fullName evidence="6">HTH-type transcriptional regulator TtuA</fullName>
    </recommendedName>
    <alternativeName>
        <fullName evidence="7">Tartrate utilization transcriptional regulator</fullName>
    </alternativeName>
</protein>
<comment type="function">
    <text evidence="5">Transcriptional regulator of the ttuABCDE tartrate utilization operon.</text>
</comment>
<dbReference type="Pfam" id="PF03466">
    <property type="entry name" value="LysR_substrate"/>
    <property type="match status" value="1"/>
</dbReference>
<evidence type="ECO:0000256" key="2">
    <source>
        <dbReference type="ARBA" id="ARBA00023015"/>
    </source>
</evidence>
<dbReference type="Gene3D" id="1.10.10.10">
    <property type="entry name" value="Winged helix-like DNA-binding domain superfamily/Winged helix DNA-binding domain"/>
    <property type="match status" value="1"/>
</dbReference>
<dbReference type="GO" id="GO:0003677">
    <property type="term" value="F:DNA binding"/>
    <property type="evidence" value="ECO:0007669"/>
    <property type="project" value="UniProtKB-KW"/>
</dbReference>
<dbReference type="Proteomes" id="UP000544107">
    <property type="component" value="Unassembled WGS sequence"/>
</dbReference>
<dbReference type="OrthoDB" id="5297263at2"/>
<keyword evidence="4" id="KW-0804">Transcription</keyword>
<comment type="similarity">
    <text evidence="1">Belongs to the LysR transcriptional regulatory family.</text>
</comment>
<evidence type="ECO:0000313" key="12">
    <source>
        <dbReference type="Proteomes" id="UP000544107"/>
    </source>
</evidence>
<dbReference type="GO" id="GO:0003700">
    <property type="term" value="F:DNA-binding transcription factor activity"/>
    <property type="evidence" value="ECO:0007669"/>
    <property type="project" value="InterPro"/>
</dbReference>
<proteinExistence type="inferred from homology"/>
<dbReference type="EMBL" id="MKIN01000021">
    <property type="protein sequence ID" value="OLP50182.1"/>
    <property type="molecule type" value="Genomic_DNA"/>
</dbReference>
<dbReference type="InterPro" id="IPR050950">
    <property type="entry name" value="HTH-type_LysR_regulators"/>
</dbReference>
<dbReference type="InterPro" id="IPR005119">
    <property type="entry name" value="LysR_subst-bd"/>
</dbReference>
<keyword evidence="11" id="KW-1185">Reference proteome</keyword>
<evidence type="ECO:0000256" key="5">
    <source>
        <dbReference type="ARBA" id="ARBA00054626"/>
    </source>
</evidence>
<dbReference type="STRING" id="887144.BJF91_12690"/>
<reference evidence="9 12" key="2">
    <citation type="submission" date="2020-08" db="EMBL/GenBank/DDBJ databases">
        <title>Genomic Encyclopedia of Type Strains, Phase IV (KMG-IV): sequencing the most valuable type-strain genomes for metagenomic binning, comparative biology and taxonomic classification.</title>
        <authorList>
            <person name="Goeker M."/>
        </authorList>
    </citation>
    <scope>NUCLEOTIDE SEQUENCE [LARGE SCALE GENOMIC DNA]</scope>
    <source>
        <strain evidence="9 12">DSM 100021</strain>
    </source>
</reference>
<dbReference type="Pfam" id="PF00126">
    <property type="entry name" value="HTH_1"/>
    <property type="match status" value="1"/>
</dbReference>
<dbReference type="InterPro" id="IPR036390">
    <property type="entry name" value="WH_DNA-bd_sf"/>
</dbReference>
<name>A0A1Q9A6I8_9HYPH</name>
<evidence type="ECO:0000256" key="1">
    <source>
        <dbReference type="ARBA" id="ARBA00009437"/>
    </source>
</evidence>